<dbReference type="InterPro" id="IPR002641">
    <property type="entry name" value="PNPLA_dom"/>
</dbReference>
<keyword evidence="7" id="KW-1185">Reference proteome</keyword>
<sequence>MKLGLILEGGASRTCFSNGVMDVLMDEKIRADYIIGASAGIANGASYASWQRGRAHEISREYMVDPRYMGARYLFQKNNKSFYNIKFVFDEVPNHLVPYDYAALKAYPGELVACVTRLKTGQAEYLKVTAEDTRWKVLQASCALPILFQPVKIDGKYYMDGGIADSIPIEQAIRSGCNKNIVVLTRERSYLKEESRTTRLAARIYRKYPQFAEALLTRAKRYNANRRRVFELEKEGKAFVIEPQDIGGFKRTESSPDKLEALYQQGIDCAEARMEQLRAYLEAPLGGTV</sequence>
<keyword evidence="1 4" id="KW-0378">Hydrolase</keyword>
<dbReference type="Gene3D" id="3.40.1090.10">
    <property type="entry name" value="Cytosolic phospholipase A2 catalytic domain"/>
    <property type="match status" value="2"/>
</dbReference>
<keyword evidence="2 4" id="KW-0442">Lipid degradation</keyword>
<feature type="short sequence motif" description="GXSXG" evidence="4">
    <location>
        <begin position="36"/>
        <end position="40"/>
    </location>
</feature>
<protein>
    <submittedName>
        <fullName evidence="6">Patatin family protein</fullName>
    </submittedName>
</protein>
<dbReference type="InterPro" id="IPR016035">
    <property type="entry name" value="Acyl_Trfase/lysoPLipase"/>
</dbReference>
<organism evidence="6 7">
    <name type="scientific">Ruminococcus gauvreauii</name>
    <dbReference type="NCBI Taxonomy" id="438033"/>
    <lineage>
        <taxon>Bacteria</taxon>
        <taxon>Bacillati</taxon>
        <taxon>Bacillota</taxon>
        <taxon>Clostridia</taxon>
        <taxon>Eubacteriales</taxon>
        <taxon>Oscillospiraceae</taxon>
        <taxon>Ruminococcus</taxon>
    </lineage>
</organism>
<dbReference type="InterPro" id="IPR037483">
    <property type="entry name" value="YjjU-like"/>
</dbReference>
<evidence type="ECO:0000259" key="5">
    <source>
        <dbReference type="PROSITE" id="PS51635"/>
    </source>
</evidence>
<comment type="caution">
    <text evidence="4">Lacks conserved residue(s) required for the propagation of feature annotation.</text>
</comment>
<dbReference type="PANTHER" id="PTHR14226:SF25">
    <property type="entry name" value="PHOSPHOESTERASE"/>
    <property type="match status" value="1"/>
</dbReference>
<evidence type="ECO:0000256" key="4">
    <source>
        <dbReference type="PROSITE-ProRule" id="PRU01161"/>
    </source>
</evidence>
<dbReference type="Pfam" id="PF19890">
    <property type="entry name" value="DUF6363"/>
    <property type="match status" value="1"/>
</dbReference>
<dbReference type="Pfam" id="PF01734">
    <property type="entry name" value="Patatin"/>
    <property type="match status" value="1"/>
</dbReference>
<dbReference type="SUPFAM" id="SSF52151">
    <property type="entry name" value="FabD/lysophospholipase-like"/>
    <property type="match status" value="1"/>
</dbReference>
<dbReference type="CDD" id="cd07208">
    <property type="entry name" value="Pat_hypo_Ecoli_yjju_like"/>
    <property type="match status" value="1"/>
</dbReference>
<dbReference type="PANTHER" id="PTHR14226">
    <property type="entry name" value="NEUROPATHY TARGET ESTERASE/SWISS CHEESE D.MELANOGASTER"/>
    <property type="match status" value="1"/>
</dbReference>
<feature type="domain" description="PNPLA" evidence="5">
    <location>
        <begin position="5"/>
        <end position="173"/>
    </location>
</feature>
<feature type="active site" description="Proton acceptor" evidence="4">
    <location>
        <position position="160"/>
    </location>
</feature>
<evidence type="ECO:0000256" key="2">
    <source>
        <dbReference type="ARBA" id="ARBA00022963"/>
    </source>
</evidence>
<gene>
    <name evidence="6" type="ORF">NQ502_02385</name>
</gene>
<evidence type="ECO:0000313" key="6">
    <source>
        <dbReference type="EMBL" id="UWP61338.1"/>
    </source>
</evidence>
<feature type="active site" description="Nucleophile" evidence="4">
    <location>
        <position position="38"/>
    </location>
</feature>
<keyword evidence="3 4" id="KW-0443">Lipid metabolism</keyword>
<dbReference type="PROSITE" id="PS51635">
    <property type="entry name" value="PNPLA"/>
    <property type="match status" value="1"/>
</dbReference>
<name>A0ABY5VQS5_9FIRM</name>
<proteinExistence type="predicted"/>
<accession>A0ABY5VQS5</accession>
<dbReference type="RefSeq" id="WP_028530254.1">
    <property type="nucleotide sequence ID" value="NZ_CABLBR010000052.1"/>
</dbReference>
<feature type="short sequence motif" description="DGA/G" evidence="4">
    <location>
        <begin position="160"/>
        <end position="162"/>
    </location>
</feature>
<reference evidence="6" key="1">
    <citation type="journal article" date="2022" name="Cell">
        <title>Design, construction, and in vivo augmentation of a complex gut microbiome.</title>
        <authorList>
            <person name="Cheng A.G."/>
            <person name="Ho P.Y."/>
            <person name="Aranda-Diaz A."/>
            <person name="Jain S."/>
            <person name="Yu F.B."/>
            <person name="Meng X."/>
            <person name="Wang M."/>
            <person name="Iakiviak M."/>
            <person name="Nagashima K."/>
            <person name="Zhao A."/>
            <person name="Murugkar P."/>
            <person name="Patil A."/>
            <person name="Atabakhsh K."/>
            <person name="Weakley A."/>
            <person name="Yan J."/>
            <person name="Brumbaugh A.R."/>
            <person name="Higginbottom S."/>
            <person name="Dimas A."/>
            <person name="Shiver A.L."/>
            <person name="Deutschbauer A."/>
            <person name="Neff N."/>
            <person name="Sonnenburg J.L."/>
            <person name="Huang K.C."/>
            <person name="Fischbach M.A."/>
        </authorList>
    </citation>
    <scope>NUCLEOTIDE SEQUENCE</scope>
    <source>
        <strain evidence="6">DSM 19829</strain>
    </source>
</reference>
<evidence type="ECO:0000256" key="1">
    <source>
        <dbReference type="ARBA" id="ARBA00022801"/>
    </source>
</evidence>
<dbReference type="InterPro" id="IPR045943">
    <property type="entry name" value="DUF6363"/>
</dbReference>
<evidence type="ECO:0000256" key="3">
    <source>
        <dbReference type="ARBA" id="ARBA00023098"/>
    </source>
</evidence>
<dbReference type="InterPro" id="IPR050301">
    <property type="entry name" value="NTE"/>
</dbReference>
<evidence type="ECO:0000313" key="7">
    <source>
        <dbReference type="Proteomes" id="UP001060164"/>
    </source>
</evidence>
<dbReference type="EMBL" id="CP102290">
    <property type="protein sequence ID" value="UWP61338.1"/>
    <property type="molecule type" value="Genomic_DNA"/>
</dbReference>
<dbReference type="Proteomes" id="UP001060164">
    <property type="component" value="Chromosome"/>
</dbReference>